<name>A0AC35TZA1_9BILA</name>
<reference evidence="2" key="1">
    <citation type="submission" date="2016-11" db="UniProtKB">
        <authorList>
            <consortium name="WormBaseParasite"/>
        </authorList>
    </citation>
    <scope>IDENTIFICATION</scope>
    <source>
        <strain evidence="2">KR3021</strain>
    </source>
</reference>
<evidence type="ECO:0000313" key="2">
    <source>
        <dbReference type="WBParaSite" id="RSKR_0000587500.1"/>
    </source>
</evidence>
<organism evidence="1 2">
    <name type="scientific">Rhabditophanes sp. KR3021</name>
    <dbReference type="NCBI Taxonomy" id="114890"/>
    <lineage>
        <taxon>Eukaryota</taxon>
        <taxon>Metazoa</taxon>
        <taxon>Ecdysozoa</taxon>
        <taxon>Nematoda</taxon>
        <taxon>Chromadorea</taxon>
        <taxon>Rhabditida</taxon>
        <taxon>Tylenchina</taxon>
        <taxon>Panagrolaimomorpha</taxon>
        <taxon>Strongyloidoidea</taxon>
        <taxon>Alloionematidae</taxon>
        <taxon>Rhabditophanes</taxon>
    </lineage>
</organism>
<proteinExistence type="predicted"/>
<evidence type="ECO:0000313" key="1">
    <source>
        <dbReference type="Proteomes" id="UP000095286"/>
    </source>
</evidence>
<protein>
    <submittedName>
        <fullName evidence="2">Arrestin_C domain-containing protein</fullName>
    </submittedName>
</protein>
<accession>A0AC35TZA1</accession>
<sequence>MKIDHFDVVLDKEHPSSPYIGGEFVVGCVKINVITKIEVAKLVVTLRGIIQTGWKQKKNINGGFESAAQVLNETLDLTKDLLIDSRDNYYLNSGLHTLSFQYKLPFDVVSSIEQENHGHVRYNIQALLEIPEDGNSEIVAERPLTIYSYLNLDAPHLLDATAVSGHSEISDYCGICRNKKRFVHLNVVVSHLGLFPGDKCSLQIEVDYNHNSNCCNPLKRHKNKATKCISVTFCQQITFKSRNRFDFRMVEEKSITLALSSQTFHQESSSKPKTTKTIDFIVPTSIPPTTVNDNELITCCYFYKVYSKHFHVVVPIIIGSVKTEDEREDDLGL</sequence>
<dbReference type="Proteomes" id="UP000095286">
    <property type="component" value="Unplaced"/>
</dbReference>
<dbReference type="WBParaSite" id="RSKR_0000587500.1">
    <property type="protein sequence ID" value="RSKR_0000587500.1"/>
    <property type="gene ID" value="RSKR_0000587500"/>
</dbReference>